<evidence type="ECO:0000313" key="1">
    <source>
        <dbReference type="EMBL" id="HIX73768.1"/>
    </source>
</evidence>
<dbReference type="Pfam" id="PF01640">
    <property type="entry name" value="Peptidase_C10"/>
    <property type="match status" value="1"/>
</dbReference>
<dbReference type="SUPFAM" id="SSF54001">
    <property type="entry name" value="Cysteine proteinases"/>
    <property type="match status" value="1"/>
</dbReference>
<reference evidence="1" key="1">
    <citation type="journal article" date="2021" name="PeerJ">
        <title>Extensive microbial diversity within the chicken gut microbiome revealed by metagenomics and culture.</title>
        <authorList>
            <person name="Gilroy R."/>
            <person name="Ravi A."/>
            <person name="Getino M."/>
            <person name="Pursley I."/>
            <person name="Horton D.L."/>
            <person name="Alikhan N.F."/>
            <person name="Baker D."/>
            <person name="Gharbi K."/>
            <person name="Hall N."/>
            <person name="Watson M."/>
            <person name="Adriaenssens E.M."/>
            <person name="Foster-Nyarko E."/>
            <person name="Jarju S."/>
            <person name="Secka A."/>
            <person name="Antonio M."/>
            <person name="Oren A."/>
            <person name="Chaudhuri R.R."/>
            <person name="La Ragione R."/>
            <person name="Hildebrand F."/>
            <person name="Pallen M.J."/>
        </authorList>
    </citation>
    <scope>NUCLEOTIDE SEQUENCE</scope>
    <source>
        <strain evidence="1">ChiGjej6B6-14162</strain>
    </source>
</reference>
<accession>A0A9D2BF50</accession>
<evidence type="ECO:0000313" key="2">
    <source>
        <dbReference type="Proteomes" id="UP000886740"/>
    </source>
</evidence>
<dbReference type="GO" id="GO:0008234">
    <property type="term" value="F:cysteine-type peptidase activity"/>
    <property type="evidence" value="ECO:0007669"/>
    <property type="project" value="InterPro"/>
</dbReference>
<dbReference type="InterPro" id="IPR038765">
    <property type="entry name" value="Papain-like_cys_pep_sf"/>
</dbReference>
<reference evidence="1" key="2">
    <citation type="submission" date="2021-04" db="EMBL/GenBank/DDBJ databases">
        <authorList>
            <person name="Gilroy R."/>
        </authorList>
    </citation>
    <scope>NUCLEOTIDE SEQUENCE</scope>
    <source>
        <strain evidence="1">ChiGjej6B6-14162</strain>
    </source>
</reference>
<proteinExistence type="predicted"/>
<dbReference type="Proteomes" id="UP000886740">
    <property type="component" value="Unassembled WGS sequence"/>
</dbReference>
<dbReference type="InterPro" id="IPR044934">
    <property type="entry name" value="Streptopain_sf"/>
</dbReference>
<organism evidence="1 2">
    <name type="scientific">Candidatus Parabacteroides intestinipullorum</name>
    <dbReference type="NCBI Taxonomy" id="2838723"/>
    <lineage>
        <taxon>Bacteria</taxon>
        <taxon>Pseudomonadati</taxon>
        <taxon>Bacteroidota</taxon>
        <taxon>Bacteroidia</taxon>
        <taxon>Bacteroidales</taxon>
        <taxon>Tannerellaceae</taxon>
        <taxon>Parabacteroides</taxon>
    </lineage>
</organism>
<dbReference type="GO" id="GO:0006508">
    <property type="term" value="P:proteolysis"/>
    <property type="evidence" value="ECO:0007669"/>
    <property type="project" value="InterPro"/>
</dbReference>
<dbReference type="EMBL" id="DXEL01000017">
    <property type="protein sequence ID" value="HIX73768.1"/>
    <property type="molecule type" value="Genomic_DNA"/>
</dbReference>
<comment type="caution">
    <text evidence="1">The sequence shown here is derived from an EMBL/GenBank/DDBJ whole genome shotgun (WGS) entry which is preliminary data.</text>
</comment>
<dbReference type="Gene3D" id="3.90.70.50">
    <property type="entry name" value="Peptidase C10, streptopain"/>
    <property type="match status" value="1"/>
</dbReference>
<name>A0A9D2BF50_9BACT</name>
<dbReference type="AlphaFoldDB" id="A0A9D2BF50"/>
<protein>
    <submittedName>
        <fullName evidence="1">C10 family peptidase</fullName>
    </submittedName>
</protein>
<sequence length="203" mass="22512">MRTKNILWSVLFFLLFSFNGYALLDKRCTTLAAGIAMRFMERPTYFDWKSMPLDRATDITARFLADLAENIGVDYGCNGTSASIDDVCDALKNDYGFSSAKVTGFSGFTIVGEIANKRSPVIVRGENGDGGHEWVITGIISTEIYKCVKIPYMENEYQLINTGPSSVSFFVDWGHGGANNAWYSQSGFLYPNDLKMIINIVGV</sequence>
<gene>
    <name evidence="1" type="ORF">H9977_01770</name>
</gene>
<dbReference type="InterPro" id="IPR000200">
    <property type="entry name" value="Peptidase_C10"/>
</dbReference>